<name>A0AA38S6B0_9PEZI</name>
<feature type="domain" description="Transcription factor IIIC putative zinc-finger" evidence="3">
    <location>
        <begin position="730"/>
        <end position="820"/>
    </location>
</feature>
<organism evidence="4 5">
    <name type="scientific">Coniochaeta hoffmannii</name>
    <dbReference type="NCBI Taxonomy" id="91930"/>
    <lineage>
        <taxon>Eukaryota</taxon>
        <taxon>Fungi</taxon>
        <taxon>Dikarya</taxon>
        <taxon>Ascomycota</taxon>
        <taxon>Pezizomycotina</taxon>
        <taxon>Sordariomycetes</taxon>
        <taxon>Sordariomycetidae</taxon>
        <taxon>Coniochaetales</taxon>
        <taxon>Coniochaetaceae</taxon>
        <taxon>Coniochaeta</taxon>
    </lineage>
</organism>
<protein>
    <submittedName>
        <fullName evidence="4">Gpi-anchor transamidase-like protein</fullName>
    </submittedName>
</protein>
<evidence type="ECO:0000259" key="2">
    <source>
        <dbReference type="Pfam" id="PF12657"/>
    </source>
</evidence>
<dbReference type="InterPro" id="IPR024764">
    <property type="entry name" value="TFIIIC_Znf"/>
</dbReference>
<feature type="region of interest" description="Disordered" evidence="1">
    <location>
        <begin position="131"/>
        <end position="178"/>
    </location>
</feature>
<dbReference type="Proteomes" id="UP001174691">
    <property type="component" value="Unassembled WGS sequence"/>
</dbReference>
<dbReference type="Pfam" id="PF12660">
    <property type="entry name" value="zf-TFIIIC"/>
    <property type="match status" value="1"/>
</dbReference>
<evidence type="ECO:0000256" key="1">
    <source>
        <dbReference type="SAM" id="MobiDB-lite"/>
    </source>
</evidence>
<feature type="compositionally biased region" description="Acidic residues" evidence="1">
    <location>
        <begin position="55"/>
        <end position="77"/>
    </location>
</feature>
<dbReference type="EMBL" id="JANBVN010000019">
    <property type="protein sequence ID" value="KAJ9161688.1"/>
    <property type="molecule type" value="Genomic_DNA"/>
</dbReference>
<feature type="compositionally biased region" description="Acidic residues" evidence="1">
    <location>
        <begin position="582"/>
        <end position="600"/>
    </location>
</feature>
<evidence type="ECO:0000259" key="3">
    <source>
        <dbReference type="Pfam" id="PF12660"/>
    </source>
</evidence>
<dbReference type="GO" id="GO:0004402">
    <property type="term" value="F:histone acetyltransferase activity"/>
    <property type="evidence" value="ECO:0007669"/>
    <property type="project" value="InterPro"/>
</dbReference>
<dbReference type="GO" id="GO:0000127">
    <property type="term" value="C:transcription factor TFIIIC complex"/>
    <property type="evidence" value="ECO:0007669"/>
    <property type="project" value="InterPro"/>
</dbReference>
<dbReference type="PANTHER" id="PTHR15496">
    <property type="entry name" value="GENERAL TRANSCRIPTION FACTOR 3C POLYPEPTIDE 4 FAMILY"/>
    <property type="match status" value="1"/>
</dbReference>
<feature type="region of interest" description="Disordered" evidence="1">
    <location>
        <begin position="578"/>
        <end position="600"/>
    </location>
</feature>
<dbReference type="GO" id="GO:0006384">
    <property type="term" value="P:transcription initiation at RNA polymerase III promoter"/>
    <property type="evidence" value="ECO:0007669"/>
    <property type="project" value="InterPro"/>
</dbReference>
<evidence type="ECO:0000313" key="4">
    <source>
        <dbReference type="EMBL" id="KAJ9161688.1"/>
    </source>
</evidence>
<evidence type="ECO:0000313" key="5">
    <source>
        <dbReference type="Proteomes" id="UP001174691"/>
    </source>
</evidence>
<feature type="compositionally biased region" description="Acidic residues" evidence="1">
    <location>
        <begin position="151"/>
        <end position="167"/>
    </location>
</feature>
<dbReference type="PANTHER" id="PTHR15496:SF2">
    <property type="entry name" value="GENERAL TRANSCRIPTION FACTOR 3C POLYPEPTIDE 4"/>
    <property type="match status" value="1"/>
</dbReference>
<accession>A0AA38S6B0</accession>
<proteinExistence type="predicted"/>
<comment type="caution">
    <text evidence="4">The sequence shown here is derived from an EMBL/GenBank/DDBJ whole genome shotgun (WGS) entry which is preliminary data.</text>
</comment>
<dbReference type="InterPro" id="IPR024761">
    <property type="entry name" value="TFIIIC_delta_N"/>
</dbReference>
<gene>
    <name evidence="4" type="ORF">NKR19_g1992</name>
</gene>
<keyword evidence="5" id="KW-1185">Reference proteome</keyword>
<dbReference type="Pfam" id="PF12657">
    <property type="entry name" value="TFIIIC_delta"/>
    <property type="match status" value="1"/>
</dbReference>
<dbReference type="InterPro" id="IPR044230">
    <property type="entry name" value="GTF3C4"/>
</dbReference>
<feature type="region of interest" description="Disordered" evidence="1">
    <location>
        <begin position="50"/>
        <end position="82"/>
    </location>
</feature>
<reference evidence="4" key="1">
    <citation type="submission" date="2022-07" db="EMBL/GenBank/DDBJ databases">
        <title>Fungi with potential for degradation of polypropylene.</title>
        <authorList>
            <person name="Gostincar C."/>
        </authorList>
    </citation>
    <scope>NUCLEOTIDE SEQUENCE</scope>
    <source>
        <strain evidence="4">EXF-13287</strain>
    </source>
</reference>
<feature type="domain" description="Transcription factor IIIC 90kDa subunit N-terminal" evidence="2">
    <location>
        <begin position="190"/>
        <end position="645"/>
    </location>
</feature>
<dbReference type="AlphaFoldDB" id="A0AA38S6B0"/>
<sequence length="822" mass="88365">MKSKLETKIPPLRDIPLNTRPLTKRALTWSCDGELAVAADDSVHVFVPLIPDPSNVDDETDAEEDRDDVQEATDEGDGNNVDLRPAFLRQKRERVVRKQAQFATGQKQILVSHPRLHPKVNRELFEVAGLPFPHGDGGVGRQARREKDSDAESDDDSDVEGEQEDEAFTGGHGEEGATTTFGAGKGIITSAGSTLNHVVGMAWSPSGLGRNRRPILAVLTAAGYIAFYGDTTAAAKATSMSREDGTLKQRDLSSWGILFGVGEQLPVPGQPVEVNEKITGMAWAREVGPGQALLAYANDVQEVVVLSVQSASITSDADTGASKDKTIWTARELARFKAQGPHPPSNPWDPDWVPSGTCFGLRWSPWLNTLGSRTCLLSYFARNYVGFRKITLKTPWARVTDPDITVDESDAYGQCLHLSTDGFAEFEDAIWTKGRSKIVRGLIVTGFHVKPFEASISGPQPSSPLFNPNLHPTQACRTTYLDPAIDRPSTNPIVDLVTHPPDMLRPSAVPTFTLVRQSATSTNHDWFQTNAVLPDFTSSGGGGGAAGGGDLSEAKPQWAADLQQKLAVLVPADAHMRHTAGEEDDEEDDEPGDGEVSDEDVEDVDIEEAAAAGPEVHPARFRMHGLAVAPGGRATAVLVSGHSTQTPDRIGWWGLRSVVSFGSVGGRRMRKGEETSDVVTDPGLLRLTTEGRMWNWMYGGGEDVPGITSAAGDGSEGRGAREIFRDVIAAQRCDLCGGEMEVREQPGRHQGMSVCGQGHFFSTCGASGLAIQAPGISHTCGVCGVRTLKVDELLRRAPGLEERIREELTADVCGTCGGKFVD</sequence>